<accession>A0A2Z6R578</accession>
<organism evidence="2 3">
    <name type="scientific">Rhizophagus clarus</name>
    <dbReference type="NCBI Taxonomy" id="94130"/>
    <lineage>
        <taxon>Eukaryota</taxon>
        <taxon>Fungi</taxon>
        <taxon>Fungi incertae sedis</taxon>
        <taxon>Mucoromycota</taxon>
        <taxon>Glomeromycotina</taxon>
        <taxon>Glomeromycetes</taxon>
        <taxon>Glomerales</taxon>
        <taxon>Glomeraceae</taxon>
        <taxon>Rhizophagus</taxon>
    </lineage>
</organism>
<dbReference type="Proteomes" id="UP000247702">
    <property type="component" value="Unassembled WGS sequence"/>
</dbReference>
<feature type="compositionally biased region" description="Polar residues" evidence="1">
    <location>
        <begin position="1"/>
        <end position="10"/>
    </location>
</feature>
<proteinExistence type="predicted"/>
<reference evidence="2 3" key="1">
    <citation type="submission" date="2017-11" db="EMBL/GenBank/DDBJ databases">
        <title>The genome of Rhizophagus clarus HR1 reveals common genetic basis of auxotrophy among arbuscular mycorrhizal fungi.</title>
        <authorList>
            <person name="Kobayashi Y."/>
        </authorList>
    </citation>
    <scope>NUCLEOTIDE SEQUENCE [LARGE SCALE GENOMIC DNA]</scope>
    <source>
        <strain evidence="2 3">HR1</strain>
    </source>
</reference>
<evidence type="ECO:0000313" key="2">
    <source>
        <dbReference type="EMBL" id="GBB87946.1"/>
    </source>
</evidence>
<protein>
    <submittedName>
        <fullName evidence="2">Uncharacterized protein</fullName>
    </submittedName>
</protein>
<feature type="region of interest" description="Disordered" evidence="1">
    <location>
        <begin position="1"/>
        <end position="41"/>
    </location>
</feature>
<gene>
    <name evidence="2" type="ORF">RclHR1_14440005</name>
</gene>
<name>A0A2Z6R578_9GLOM</name>
<dbReference type="AlphaFoldDB" id="A0A2Z6R578"/>
<keyword evidence="3" id="KW-1185">Reference proteome</keyword>
<feature type="compositionally biased region" description="Low complexity" evidence="1">
    <location>
        <begin position="18"/>
        <end position="30"/>
    </location>
</feature>
<evidence type="ECO:0000313" key="3">
    <source>
        <dbReference type="Proteomes" id="UP000247702"/>
    </source>
</evidence>
<comment type="caution">
    <text evidence="2">The sequence shown here is derived from an EMBL/GenBank/DDBJ whole genome shotgun (WGS) entry which is preliminary data.</text>
</comment>
<evidence type="ECO:0000256" key="1">
    <source>
        <dbReference type="SAM" id="MobiDB-lite"/>
    </source>
</evidence>
<dbReference type="EMBL" id="BEXD01000496">
    <property type="protein sequence ID" value="GBB87946.1"/>
    <property type="molecule type" value="Genomic_DNA"/>
</dbReference>
<sequence>MYKLGTTNLESELEQVHDGSNSDSDSGSNSRLKDNSEEQWPNPSKKYLHMFELRKDMRNALRRDLFWNLARLLQESQLDIEKTFELQKDLIVKMIVSNLMKTFDLYSNGGLGGDGVLKASFDWCVVSMSISILGESSGGSMHTDFPLFVATLVSD</sequence>